<organism evidence="7">
    <name type="scientific">marine metagenome</name>
    <dbReference type="NCBI Taxonomy" id="408172"/>
    <lineage>
        <taxon>unclassified sequences</taxon>
        <taxon>metagenomes</taxon>
        <taxon>ecological metagenomes</taxon>
    </lineage>
</organism>
<feature type="transmembrane region" description="Helical" evidence="6">
    <location>
        <begin position="12"/>
        <end position="33"/>
    </location>
</feature>
<sequence>MNRVGSVVFGRAPNSLVLLFLLIVVAQLATYVIPAGEFERDGLRVLSGTFHLVDADPLPPFAFITSIPAGLADAQDIIFFVLIVGGVLAVIRATGAIDAVIGTAIRRLGSRPSVLIGGTVLLFALGSSTIGMAEEYVAFVPILVPMCLALRMDAMMAVGIIYVGAGVGYACAALNPFTVLIAQDLAGVELASGQVVRW</sequence>
<evidence type="ECO:0000256" key="3">
    <source>
        <dbReference type="ARBA" id="ARBA00022692"/>
    </source>
</evidence>
<evidence type="ECO:0000256" key="1">
    <source>
        <dbReference type="ARBA" id="ARBA00004651"/>
    </source>
</evidence>
<feature type="non-terminal residue" evidence="7">
    <location>
        <position position="198"/>
    </location>
</feature>
<feature type="transmembrane region" description="Helical" evidence="6">
    <location>
        <begin position="136"/>
        <end position="152"/>
    </location>
</feature>
<dbReference type="GO" id="GO:0005886">
    <property type="term" value="C:plasma membrane"/>
    <property type="evidence" value="ECO:0007669"/>
    <property type="project" value="UniProtKB-SubCell"/>
</dbReference>
<dbReference type="PANTHER" id="PTHR43652">
    <property type="entry name" value="BASIC AMINO ACID ANTIPORTER YFCC-RELATED"/>
    <property type="match status" value="1"/>
</dbReference>
<gene>
    <name evidence="7" type="ORF">METZ01_LOCUS419700</name>
</gene>
<evidence type="ECO:0000256" key="5">
    <source>
        <dbReference type="ARBA" id="ARBA00023136"/>
    </source>
</evidence>
<dbReference type="EMBL" id="UINC01165450">
    <property type="protein sequence ID" value="SVD66846.1"/>
    <property type="molecule type" value="Genomic_DNA"/>
</dbReference>
<accession>A0A382X6N9</accession>
<evidence type="ECO:0000256" key="4">
    <source>
        <dbReference type="ARBA" id="ARBA00022989"/>
    </source>
</evidence>
<proteinExistence type="predicted"/>
<dbReference type="InterPro" id="IPR051679">
    <property type="entry name" value="DASS-Related_Transporters"/>
</dbReference>
<feature type="transmembrane region" description="Helical" evidence="6">
    <location>
        <begin position="113"/>
        <end position="130"/>
    </location>
</feature>
<dbReference type="AlphaFoldDB" id="A0A382X6N9"/>
<keyword evidence="4 6" id="KW-1133">Transmembrane helix</keyword>
<evidence type="ECO:0000256" key="2">
    <source>
        <dbReference type="ARBA" id="ARBA00022475"/>
    </source>
</evidence>
<comment type="subcellular location">
    <subcellularLocation>
        <location evidence="1">Cell membrane</location>
        <topology evidence="1">Multi-pass membrane protein</topology>
    </subcellularLocation>
</comment>
<feature type="transmembrane region" description="Helical" evidence="6">
    <location>
        <begin position="77"/>
        <end position="101"/>
    </location>
</feature>
<dbReference type="InterPro" id="IPR018385">
    <property type="entry name" value="C4_dicarb_anaerob_car-like"/>
</dbReference>
<keyword evidence="5 6" id="KW-0472">Membrane</keyword>
<evidence type="ECO:0008006" key="8">
    <source>
        <dbReference type="Google" id="ProtNLM"/>
    </source>
</evidence>
<reference evidence="7" key="1">
    <citation type="submission" date="2018-05" db="EMBL/GenBank/DDBJ databases">
        <authorList>
            <person name="Lanie J.A."/>
            <person name="Ng W.-L."/>
            <person name="Kazmierczak K.M."/>
            <person name="Andrzejewski T.M."/>
            <person name="Davidsen T.M."/>
            <person name="Wayne K.J."/>
            <person name="Tettelin H."/>
            <person name="Glass J.I."/>
            <person name="Rusch D."/>
            <person name="Podicherti R."/>
            <person name="Tsui H.-C.T."/>
            <person name="Winkler M.E."/>
        </authorList>
    </citation>
    <scope>NUCLEOTIDE SEQUENCE</scope>
</reference>
<protein>
    <recommendedName>
        <fullName evidence="8">YfcC family protein</fullName>
    </recommendedName>
</protein>
<dbReference type="Pfam" id="PF03606">
    <property type="entry name" value="DcuC"/>
    <property type="match status" value="1"/>
</dbReference>
<keyword evidence="2" id="KW-1003">Cell membrane</keyword>
<feature type="transmembrane region" description="Helical" evidence="6">
    <location>
        <begin position="159"/>
        <end position="182"/>
    </location>
</feature>
<name>A0A382X6N9_9ZZZZ</name>
<evidence type="ECO:0000256" key="6">
    <source>
        <dbReference type="SAM" id="Phobius"/>
    </source>
</evidence>
<dbReference type="PANTHER" id="PTHR43652:SF6">
    <property type="entry name" value="ARGININE REPRESSOR"/>
    <property type="match status" value="1"/>
</dbReference>
<evidence type="ECO:0000313" key="7">
    <source>
        <dbReference type="EMBL" id="SVD66846.1"/>
    </source>
</evidence>
<keyword evidence="3 6" id="KW-0812">Transmembrane</keyword>